<gene>
    <name evidence="2" type="ORF">PG996_004926</name>
</gene>
<dbReference type="Proteomes" id="UP001446871">
    <property type="component" value="Unassembled WGS sequence"/>
</dbReference>
<reference evidence="2 3" key="1">
    <citation type="submission" date="2023-01" db="EMBL/GenBank/DDBJ databases">
        <title>Analysis of 21 Apiospora genomes using comparative genomics revels a genus with tremendous synthesis potential of carbohydrate active enzymes and secondary metabolites.</title>
        <authorList>
            <person name="Sorensen T."/>
        </authorList>
    </citation>
    <scope>NUCLEOTIDE SEQUENCE [LARGE SCALE GENOMIC DNA]</scope>
    <source>
        <strain evidence="2 3">CBS 83171</strain>
    </source>
</reference>
<name>A0ABR1VK18_9PEZI</name>
<accession>A0ABR1VK18</accession>
<organism evidence="2 3">
    <name type="scientific">Apiospora saccharicola</name>
    <dbReference type="NCBI Taxonomy" id="335842"/>
    <lineage>
        <taxon>Eukaryota</taxon>
        <taxon>Fungi</taxon>
        <taxon>Dikarya</taxon>
        <taxon>Ascomycota</taxon>
        <taxon>Pezizomycotina</taxon>
        <taxon>Sordariomycetes</taxon>
        <taxon>Xylariomycetidae</taxon>
        <taxon>Amphisphaeriales</taxon>
        <taxon>Apiosporaceae</taxon>
        <taxon>Apiospora</taxon>
    </lineage>
</organism>
<feature type="region of interest" description="Disordered" evidence="1">
    <location>
        <begin position="17"/>
        <end position="39"/>
    </location>
</feature>
<keyword evidence="3" id="KW-1185">Reference proteome</keyword>
<dbReference type="EMBL" id="JAQQWM010000003">
    <property type="protein sequence ID" value="KAK8071578.1"/>
    <property type="molecule type" value="Genomic_DNA"/>
</dbReference>
<evidence type="ECO:0000313" key="2">
    <source>
        <dbReference type="EMBL" id="KAK8071578.1"/>
    </source>
</evidence>
<protein>
    <submittedName>
        <fullName evidence="2">Uncharacterized protein</fullName>
    </submittedName>
</protein>
<comment type="caution">
    <text evidence="2">The sequence shown here is derived from an EMBL/GenBank/DDBJ whole genome shotgun (WGS) entry which is preliminary data.</text>
</comment>
<sequence length="127" mass="13870">MSGDSIYEAGGQLEGVGAGAAAASDETGASPRRICSGDVRADPSLDETLVEKAISEGIISPDDGAKWIAAFDFANWGRQLRKEAESMRGLRVILSEVEGEYDEYEVDWETYRDPYYVDDTRICPVIV</sequence>
<feature type="compositionally biased region" description="Low complexity" evidence="1">
    <location>
        <begin position="19"/>
        <end position="29"/>
    </location>
</feature>
<proteinExistence type="predicted"/>
<evidence type="ECO:0000256" key="1">
    <source>
        <dbReference type="SAM" id="MobiDB-lite"/>
    </source>
</evidence>
<evidence type="ECO:0000313" key="3">
    <source>
        <dbReference type="Proteomes" id="UP001446871"/>
    </source>
</evidence>